<dbReference type="KEGG" id="tpx:Turpa_2542"/>
<evidence type="ECO:0000313" key="2">
    <source>
        <dbReference type="EMBL" id="AFM13182.1"/>
    </source>
</evidence>
<dbReference type="EMBL" id="CP002959">
    <property type="protein sequence ID" value="AFM13182.1"/>
    <property type="molecule type" value="Genomic_DNA"/>
</dbReference>
<dbReference type="Pfam" id="PF13144">
    <property type="entry name" value="ChapFlgA"/>
    <property type="match status" value="1"/>
</dbReference>
<feature type="domain" description="Flagella basal body P-ring formation protein FlgA SAF" evidence="1">
    <location>
        <begin position="62"/>
        <end position="165"/>
    </location>
</feature>
<name>I4B7C5_TURPD</name>
<dbReference type="AlphaFoldDB" id="I4B7C5"/>
<dbReference type="STRING" id="869212.Turpa_2542"/>
<evidence type="ECO:0000259" key="1">
    <source>
        <dbReference type="Pfam" id="PF13144"/>
    </source>
</evidence>
<proteinExistence type="predicted"/>
<accession>I4B7C5</accession>
<reference evidence="2 3" key="1">
    <citation type="submission" date="2012-06" db="EMBL/GenBank/DDBJ databases">
        <title>The complete chromosome of genome of Turneriella parva DSM 21527.</title>
        <authorList>
            <consortium name="US DOE Joint Genome Institute (JGI-PGF)"/>
            <person name="Lucas S."/>
            <person name="Han J."/>
            <person name="Lapidus A."/>
            <person name="Bruce D."/>
            <person name="Goodwin L."/>
            <person name="Pitluck S."/>
            <person name="Peters L."/>
            <person name="Kyrpides N."/>
            <person name="Mavromatis K."/>
            <person name="Ivanova N."/>
            <person name="Mikhailova N."/>
            <person name="Chertkov O."/>
            <person name="Detter J.C."/>
            <person name="Tapia R."/>
            <person name="Han C."/>
            <person name="Land M."/>
            <person name="Hauser L."/>
            <person name="Markowitz V."/>
            <person name="Cheng J.-F."/>
            <person name="Hugenholtz P."/>
            <person name="Woyke T."/>
            <person name="Wu D."/>
            <person name="Gronow S."/>
            <person name="Wellnitz S."/>
            <person name="Brambilla E."/>
            <person name="Klenk H.-P."/>
            <person name="Eisen J.A."/>
        </authorList>
    </citation>
    <scope>NUCLEOTIDE SEQUENCE [LARGE SCALE GENOMIC DNA]</scope>
    <source>
        <strain evidence="3">ATCC BAA-1111 / DSM 21527 / NCTC 11395 / H</strain>
    </source>
</reference>
<gene>
    <name evidence="2" type="ordered locus">Turpa_2542</name>
</gene>
<keyword evidence="3" id="KW-1185">Reference proteome</keyword>
<protein>
    <recommendedName>
        <fullName evidence="1">Flagella basal body P-ring formation protein FlgA SAF domain-containing protein</fullName>
    </recommendedName>
</protein>
<sequence length="171" mass="18592">MTLSFAHAESKTTLTLKSVFTSPNASVCLGDLVQLQGMAAREVEKLNRYCRIELKGERTILNAKEIELHAWAAGVIPEKISGSQITITRGAIPIGEVLAHAPVTDAPKPSQRIRRGSTVKLFLKSAHIQIARDAVILMDAFPGETIDVRISGTRKNLRARLVNGEAAELVQ</sequence>
<dbReference type="InterPro" id="IPR017585">
    <property type="entry name" value="SAF_FlgA"/>
</dbReference>
<dbReference type="Proteomes" id="UP000006048">
    <property type="component" value="Chromosome"/>
</dbReference>
<evidence type="ECO:0000313" key="3">
    <source>
        <dbReference type="Proteomes" id="UP000006048"/>
    </source>
</evidence>
<dbReference type="Gene3D" id="2.30.30.760">
    <property type="match status" value="1"/>
</dbReference>
<organism evidence="2 3">
    <name type="scientific">Turneriella parva (strain ATCC BAA-1111 / DSM 21527 / NCTC 11395 / H)</name>
    <name type="common">Leptospira parva</name>
    <dbReference type="NCBI Taxonomy" id="869212"/>
    <lineage>
        <taxon>Bacteria</taxon>
        <taxon>Pseudomonadati</taxon>
        <taxon>Spirochaetota</taxon>
        <taxon>Spirochaetia</taxon>
        <taxon>Leptospirales</taxon>
        <taxon>Leptospiraceae</taxon>
        <taxon>Turneriella</taxon>
    </lineage>
</organism>
<dbReference type="HOGENOM" id="CLU_1562210_0_0_12"/>